<dbReference type="PROSITE" id="PS51257">
    <property type="entry name" value="PROKAR_LIPOPROTEIN"/>
    <property type="match status" value="1"/>
</dbReference>
<proteinExistence type="predicted"/>
<gene>
    <name evidence="1" type="ORF">F4W18_13445</name>
</gene>
<evidence type="ECO:0000313" key="2">
    <source>
        <dbReference type="Proteomes" id="UP000322521"/>
    </source>
</evidence>
<keyword evidence="2" id="KW-1185">Reference proteome</keyword>
<protein>
    <submittedName>
        <fullName evidence="1">Uncharacterized protein</fullName>
    </submittedName>
</protein>
<organism evidence="1 2">
    <name type="scientific">Vibrio gigantis</name>
    <dbReference type="NCBI Taxonomy" id="296199"/>
    <lineage>
        <taxon>Bacteria</taxon>
        <taxon>Pseudomonadati</taxon>
        <taxon>Pseudomonadota</taxon>
        <taxon>Gammaproteobacteria</taxon>
        <taxon>Vibrionales</taxon>
        <taxon>Vibrionaceae</taxon>
        <taxon>Vibrio</taxon>
    </lineage>
</organism>
<accession>A0A5M9NWP5</accession>
<name>A0A5M9NWP5_9VIBR</name>
<comment type="caution">
    <text evidence="1">The sequence shown here is derived from an EMBL/GenBank/DDBJ whole genome shotgun (WGS) entry which is preliminary data.</text>
</comment>
<dbReference type="AlphaFoldDB" id="A0A5M9NWP5"/>
<sequence length="149" mass="16894">MEMNTKCVPVRTAACLIVAFACLAVYMLTPSRTDYLDARVNLLFSQCSSSLLEDEFKMEPCEELYRTYANISRSTAYHYISDNVMFKLHGEISKLGYSLDINQVTDGFMQKLPSGKYHTTRRNNIIDAWISSPTESVEFDYEGGIDASL</sequence>
<dbReference type="Proteomes" id="UP000322521">
    <property type="component" value="Unassembled WGS sequence"/>
</dbReference>
<dbReference type="EMBL" id="VXJS01000007">
    <property type="protein sequence ID" value="KAA8675622.1"/>
    <property type="molecule type" value="Genomic_DNA"/>
</dbReference>
<reference evidence="1 2" key="1">
    <citation type="submission" date="2019-09" db="EMBL/GenBank/DDBJ databases">
        <title>Draft genome sequence of various Type strains from the CCUG.</title>
        <authorList>
            <person name="Pineiro-Iglesias B."/>
            <person name="Tunovic T."/>
            <person name="Unosson C."/>
            <person name="Inganas E."/>
            <person name="Ohlen M."/>
            <person name="Cardew S."/>
            <person name="Jensie-Markopoulos S."/>
            <person name="Salva-Serra F."/>
            <person name="Jaen-Luchoro D."/>
            <person name="Karlsson R."/>
            <person name="Svensson-Stadler L."/>
            <person name="Chun J."/>
            <person name="Moore E."/>
        </authorList>
    </citation>
    <scope>NUCLEOTIDE SEQUENCE [LARGE SCALE GENOMIC DNA]</scope>
    <source>
        <strain evidence="1 2">CCUG 56969T</strain>
    </source>
</reference>
<evidence type="ECO:0000313" key="1">
    <source>
        <dbReference type="EMBL" id="KAA8675622.1"/>
    </source>
</evidence>
<dbReference type="RefSeq" id="WP_086714976.1">
    <property type="nucleotide sequence ID" value="NZ_AP025494.1"/>
</dbReference>